<dbReference type="AlphaFoldDB" id="A0A0F9QH31"/>
<proteinExistence type="predicted"/>
<organism evidence="2">
    <name type="scientific">marine sediment metagenome</name>
    <dbReference type="NCBI Taxonomy" id="412755"/>
    <lineage>
        <taxon>unclassified sequences</taxon>
        <taxon>metagenomes</taxon>
        <taxon>ecological metagenomes</taxon>
    </lineage>
</organism>
<feature type="compositionally biased region" description="Basic and acidic residues" evidence="1">
    <location>
        <begin position="61"/>
        <end position="73"/>
    </location>
</feature>
<gene>
    <name evidence="2" type="ORF">LCGC14_1095540</name>
</gene>
<name>A0A0F9QH31_9ZZZZ</name>
<evidence type="ECO:0000313" key="2">
    <source>
        <dbReference type="EMBL" id="KKN04628.1"/>
    </source>
</evidence>
<evidence type="ECO:0000256" key="1">
    <source>
        <dbReference type="SAM" id="MobiDB-lite"/>
    </source>
</evidence>
<feature type="region of interest" description="Disordered" evidence="1">
    <location>
        <begin position="41"/>
        <end position="80"/>
    </location>
</feature>
<reference evidence="2" key="1">
    <citation type="journal article" date="2015" name="Nature">
        <title>Complex archaea that bridge the gap between prokaryotes and eukaryotes.</title>
        <authorList>
            <person name="Spang A."/>
            <person name="Saw J.H."/>
            <person name="Jorgensen S.L."/>
            <person name="Zaremba-Niedzwiedzka K."/>
            <person name="Martijn J."/>
            <person name="Lind A.E."/>
            <person name="van Eijk R."/>
            <person name="Schleper C."/>
            <person name="Guy L."/>
            <person name="Ettema T.J."/>
        </authorList>
    </citation>
    <scope>NUCLEOTIDE SEQUENCE</scope>
</reference>
<comment type="caution">
    <text evidence="2">The sequence shown here is derived from an EMBL/GenBank/DDBJ whole genome shotgun (WGS) entry which is preliminary data.</text>
</comment>
<feature type="compositionally biased region" description="Polar residues" evidence="1">
    <location>
        <begin position="43"/>
        <end position="52"/>
    </location>
</feature>
<sequence>MRKVFIDGFADELLKLAVADIHVDTPDPNLPWRADAEARGIKRTQSLPSTVPTGKLGDVGELSKGDSDDRSKGQEQTGEY</sequence>
<accession>A0A0F9QH31</accession>
<protein>
    <submittedName>
        <fullName evidence="2">Uncharacterized protein</fullName>
    </submittedName>
</protein>
<dbReference type="EMBL" id="LAZR01004896">
    <property type="protein sequence ID" value="KKN04628.1"/>
    <property type="molecule type" value="Genomic_DNA"/>
</dbReference>